<name>A0A7S1UC82_9STRA</name>
<dbReference type="EMBL" id="HBGJ01031514">
    <property type="protein sequence ID" value="CAD9261587.1"/>
    <property type="molecule type" value="Transcribed_RNA"/>
</dbReference>
<organism evidence="7">
    <name type="scientific">Phaeomonas parva</name>
    <dbReference type="NCBI Taxonomy" id="124430"/>
    <lineage>
        <taxon>Eukaryota</taxon>
        <taxon>Sar</taxon>
        <taxon>Stramenopiles</taxon>
        <taxon>Ochrophyta</taxon>
        <taxon>Pinguiophyceae</taxon>
        <taxon>Pinguiochrysidales</taxon>
        <taxon>Pinguiochrysidaceae</taxon>
        <taxon>Phaeomonas</taxon>
    </lineage>
</organism>
<feature type="transmembrane region" description="Helical" evidence="5">
    <location>
        <begin position="231"/>
        <end position="255"/>
    </location>
</feature>
<feature type="transmembrane region" description="Helical" evidence="5">
    <location>
        <begin position="180"/>
        <end position="199"/>
    </location>
</feature>
<evidence type="ECO:0000256" key="4">
    <source>
        <dbReference type="ARBA" id="ARBA00023136"/>
    </source>
</evidence>
<comment type="subcellular location">
    <subcellularLocation>
        <location evidence="1">Membrane</location>
        <topology evidence="1">Multi-pass membrane protein</topology>
    </subcellularLocation>
</comment>
<dbReference type="InterPro" id="IPR004853">
    <property type="entry name" value="Sugar_P_trans_dom"/>
</dbReference>
<evidence type="ECO:0000259" key="6">
    <source>
        <dbReference type="Pfam" id="PF03151"/>
    </source>
</evidence>
<feature type="transmembrane region" description="Helical" evidence="5">
    <location>
        <begin position="374"/>
        <end position="395"/>
    </location>
</feature>
<reference evidence="7" key="1">
    <citation type="submission" date="2021-01" db="EMBL/GenBank/DDBJ databases">
        <authorList>
            <person name="Corre E."/>
            <person name="Pelletier E."/>
            <person name="Niang G."/>
            <person name="Scheremetjew M."/>
            <person name="Finn R."/>
            <person name="Kale V."/>
            <person name="Holt S."/>
            <person name="Cochrane G."/>
            <person name="Meng A."/>
            <person name="Brown T."/>
            <person name="Cohen L."/>
        </authorList>
    </citation>
    <scope>NUCLEOTIDE SEQUENCE</scope>
    <source>
        <strain evidence="7">CCMP2877</strain>
    </source>
</reference>
<gene>
    <name evidence="7" type="ORF">PPAR1163_LOCUS19967</name>
</gene>
<feature type="transmembrane region" description="Helical" evidence="5">
    <location>
        <begin position="206"/>
        <end position="225"/>
    </location>
</feature>
<evidence type="ECO:0000256" key="5">
    <source>
        <dbReference type="SAM" id="Phobius"/>
    </source>
</evidence>
<keyword evidence="4 5" id="KW-0472">Membrane</keyword>
<keyword evidence="2 5" id="KW-0812">Transmembrane</keyword>
<sequence length="438" mass="44675">MLEGAVVAQALASPALRNGAAWMATSLVFSTYSNTAFLHAGGSGLQLTLVRFIGSVLLGYLQQLFGALPAAPLGFNGGSNGMGDLGLDGLPDGGGGAGLGSGVGSSSGLAPELGAGLPSLTRSVGGVVLSLGRVDRAALLAGPLLVKKHARAYARPALALLTANFCNSVALKRTGITITYVTKCIIPIATGLLCLLGLGPAPPRKFGTIAGMAVLCSGIAAASAGNGSFELFGFLAALVSAFAQSFLTVFSKAAYEEAGLSGPQAQFVMATLALSILETTRWAKLLWGFVMRRWGPGAWRDDLDLIYVDGSGWEKSNARGNGRGGAPRGQQEAAAARAAKPGFGRGPAAVQNDPRAWQLYPLGALAACAAYTEYSLNFAFIALVTPTLAAVMDGVRRAGIVYMGKVFFKSAPLTLVNNAGILMAIAGGISYSLAARSQ</sequence>
<dbReference type="Pfam" id="PF03151">
    <property type="entry name" value="TPT"/>
    <property type="match status" value="1"/>
</dbReference>
<dbReference type="InterPro" id="IPR050186">
    <property type="entry name" value="TPT_transporter"/>
</dbReference>
<dbReference type="PANTHER" id="PTHR11132">
    <property type="entry name" value="SOLUTE CARRIER FAMILY 35"/>
    <property type="match status" value="1"/>
</dbReference>
<protein>
    <recommendedName>
        <fullName evidence="6">Sugar phosphate transporter domain-containing protein</fullName>
    </recommendedName>
</protein>
<evidence type="ECO:0000256" key="1">
    <source>
        <dbReference type="ARBA" id="ARBA00004141"/>
    </source>
</evidence>
<keyword evidence="3 5" id="KW-1133">Transmembrane helix</keyword>
<accession>A0A7S1UC82</accession>
<dbReference type="AlphaFoldDB" id="A0A7S1UC82"/>
<feature type="domain" description="Sugar phosphate transporter" evidence="6">
    <location>
        <begin position="154"/>
        <end position="276"/>
    </location>
</feature>
<evidence type="ECO:0000256" key="2">
    <source>
        <dbReference type="ARBA" id="ARBA00022692"/>
    </source>
</evidence>
<evidence type="ECO:0000256" key="3">
    <source>
        <dbReference type="ARBA" id="ARBA00022989"/>
    </source>
</evidence>
<feature type="transmembrane region" description="Helical" evidence="5">
    <location>
        <begin position="415"/>
        <end position="434"/>
    </location>
</feature>
<dbReference type="GO" id="GO:0016020">
    <property type="term" value="C:membrane"/>
    <property type="evidence" value="ECO:0007669"/>
    <property type="project" value="UniProtKB-SubCell"/>
</dbReference>
<evidence type="ECO:0000313" key="7">
    <source>
        <dbReference type="EMBL" id="CAD9261587.1"/>
    </source>
</evidence>
<proteinExistence type="predicted"/>